<name>A0ABV6UY83_9ACTN</name>
<evidence type="ECO:0000256" key="4">
    <source>
        <dbReference type="ARBA" id="ARBA00023235"/>
    </source>
</evidence>
<organism evidence="8 9">
    <name type="scientific">Streptacidiphilus cavernicola</name>
    <dbReference type="NCBI Taxonomy" id="3342716"/>
    <lineage>
        <taxon>Bacteria</taxon>
        <taxon>Bacillati</taxon>
        <taxon>Actinomycetota</taxon>
        <taxon>Actinomycetes</taxon>
        <taxon>Kitasatosporales</taxon>
        <taxon>Streptomycetaceae</taxon>
        <taxon>Streptacidiphilus</taxon>
    </lineage>
</organism>
<dbReference type="PANTHER" id="PTHR10516:SF443">
    <property type="entry name" value="FK506-BINDING PROTEIN 59-RELATED"/>
    <property type="match status" value="1"/>
</dbReference>
<evidence type="ECO:0000256" key="6">
    <source>
        <dbReference type="SAM" id="SignalP"/>
    </source>
</evidence>
<dbReference type="PANTHER" id="PTHR10516">
    <property type="entry name" value="PEPTIDYL-PROLYL CIS-TRANS ISOMERASE"/>
    <property type="match status" value="1"/>
</dbReference>
<dbReference type="RefSeq" id="WP_030260913.1">
    <property type="nucleotide sequence ID" value="NZ_JBHEZZ010000029.1"/>
</dbReference>
<dbReference type="Gene3D" id="3.10.50.40">
    <property type="match status" value="2"/>
</dbReference>
<dbReference type="PROSITE" id="PS51257">
    <property type="entry name" value="PROKAR_LIPOPROTEIN"/>
    <property type="match status" value="1"/>
</dbReference>
<protein>
    <recommendedName>
        <fullName evidence="2 5">peptidylprolyl isomerase</fullName>
        <ecNumber evidence="2 5">5.2.1.8</ecNumber>
    </recommendedName>
</protein>
<dbReference type="GO" id="GO:0003755">
    <property type="term" value="F:peptidyl-prolyl cis-trans isomerase activity"/>
    <property type="evidence" value="ECO:0007669"/>
    <property type="project" value="UniProtKB-EC"/>
</dbReference>
<sequence>MRRTATAAALLLVPALLLTACSSGSKSKSADATTPKATASAAASASASAVPVPAVVDTTAGLPTVGGTFGKDITLKLPSGKPTDKFVVHTVTQGTGATVSTSNFAIFNFTVEDWTTGKTLNTAYSKTGAPAVRKPTDTMIPALDKAVVGHKVGSRVVVVAPPGAASAQMSSSEPTGVSAKDTLVFVIDINQVVGAKDDVTGTQVASPAGMPTVDATAGKAATFTIPDAAKKPSKLETGVLIKGTGAKVLSGQTIIVQYTGATLADGKVFDSSWKDSGAMATIIGQQQVISGWDQGLVGQTVGSRVLLSIPSTLAYGASPPANSGIAANADMVFVVDILAAA</sequence>
<evidence type="ECO:0000256" key="2">
    <source>
        <dbReference type="ARBA" id="ARBA00013194"/>
    </source>
</evidence>
<comment type="caution">
    <text evidence="8">The sequence shown here is derived from an EMBL/GenBank/DDBJ whole genome shotgun (WGS) entry which is preliminary data.</text>
</comment>
<keyword evidence="9" id="KW-1185">Reference proteome</keyword>
<dbReference type="EMBL" id="JBHEZZ010000029">
    <property type="protein sequence ID" value="MFC1406421.1"/>
    <property type="molecule type" value="Genomic_DNA"/>
</dbReference>
<proteinExistence type="predicted"/>
<feature type="domain" description="PPIase FKBP-type" evidence="7">
    <location>
        <begin position="251"/>
        <end position="341"/>
    </location>
</feature>
<keyword evidence="4 5" id="KW-0413">Isomerase</keyword>
<gene>
    <name evidence="8" type="ORF">ACEZDJ_34500</name>
</gene>
<accession>A0ABV6UY83</accession>
<keyword evidence="3 5" id="KW-0697">Rotamase</keyword>
<evidence type="ECO:0000256" key="5">
    <source>
        <dbReference type="PROSITE-ProRule" id="PRU00277"/>
    </source>
</evidence>
<keyword evidence="6" id="KW-0732">Signal</keyword>
<dbReference type="InterPro" id="IPR050689">
    <property type="entry name" value="FKBP-type_PPIase"/>
</dbReference>
<evidence type="ECO:0000313" key="8">
    <source>
        <dbReference type="EMBL" id="MFC1406421.1"/>
    </source>
</evidence>
<dbReference type="EC" id="5.2.1.8" evidence="2 5"/>
<dbReference type="PROSITE" id="PS50059">
    <property type="entry name" value="FKBP_PPIASE"/>
    <property type="match status" value="2"/>
</dbReference>
<dbReference type="Proteomes" id="UP001592528">
    <property type="component" value="Unassembled WGS sequence"/>
</dbReference>
<evidence type="ECO:0000256" key="1">
    <source>
        <dbReference type="ARBA" id="ARBA00000971"/>
    </source>
</evidence>
<dbReference type="InterPro" id="IPR001179">
    <property type="entry name" value="PPIase_FKBP_dom"/>
</dbReference>
<evidence type="ECO:0000256" key="3">
    <source>
        <dbReference type="ARBA" id="ARBA00023110"/>
    </source>
</evidence>
<evidence type="ECO:0000259" key="7">
    <source>
        <dbReference type="PROSITE" id="PS50059"/>
    </source>
</evidence>
<feature type="domain" description="PPIase FKBP-type" evidence="7">
    <location>
        <begin position="102"/>
        <end position="193"/>
    </location>
</feature>
<dbReference type="SUPFAM" id="SSF54534">
    <property type="entry name" value="FKBP-like"/>
    <property type="match status" value="2"/>
</dbReference>
<dbReference type="InterPro" id="IPR046357">
    <property type="entry name" value="PPIase_dom_sf"/>
</dbReference>
<evidence type="ECO:0000313" key="9">
    <source>
        <dbReference type="Proteomes" id="UP001592528"/>
    </source>
</evidence>
<feature type="chain" id="PRO_5046358818" description="peptidylprolyl isomerase" evidence="6">
    <location>
        <begin position="21"/>
        <end position="341"/>
    </location>
</feature>
<feature type="signal peptide" evidence="6">
    <location>
        <begin position="1"/>
        <end position="20"/>
    </location>
</feature>
<comment type="catalytic activity">
    <reaction evidence="1 5">
        <text>[protein]-peptidylproline (omega=180) = [protein]-peptidylproline (omega=0)</text>
        <dbReference type="Rhea" id="RHEA:16237"/>
        <dbReference type="Rhea" id="RHEA-COMP:10747"/>
        <dbReference type="Rhea" id="RHEA-COMP:10748"/>
        <dbReference type="ChEBI" id="CHEBI:83833"/>
        <dbReference type="ChEBI" id="CHEBI:83834"/>
        <dbReference type="EC" id="5.2.1.8"/>
    </reaction>
</comment>
<reference evidence="8 9" key="1">
    <citation type="submission" date="2024-09" db="EMBL/GenBank/DDBJ databases">
        <authorList>
            <person name="Lee S.D."/>
        </authorList>
    </citation>
    <scope>NUCLEOTIDE SEQUENCE [LARGE SCALE GENOMIC DNA]</scope>
    <source>
        <strain evidence="8 9">N1-5</strain>
    </source>
</reference>
<dbReference type="Pfam" id="PF00254">
    <property type="entry name" value="FKBP_C"/>
    <property type="match status" value="2"/>
</dbReference>